<dbReference type="Gene3D" id="2.40.10.10">
    <property type="entry name" value="Trypsin-like serine proteases"/>
    <property type="match status" value="1"/>
</dbReference>
<sequence length="387" mass="43377">MTAKVEPDIELLVKEKVEDELKSLSSRRKKEVTKTAQYVLEIMISEMTRVITVAVSAAVTAAMDQMIETLRGKTVDDFQMQRQTYVAPICMPPKTYEELLDILPDSNPESSTSTSSAPTTSTNTPPTRISRETGEAEIIKIIHEYLNGRNASVYGWGIINDNGDPAQQLRGVEVTILPNSECEYFYGDVVRDTMLCSFVHCTAPEFNCVKHRQKQKKSTSSIGTKKQEHPDVRHSTSQETPLPLYIGMILHAETLKRGLVDKLFSLALSISYDRVLRLSAEMVNRACQMFQTEQVVCPPTLRGSVFMTAAVDNIDTTLFPQQQKIRSMEQGSLSCNTQCVQMEEWNVGLSSLAGLLYPGLLTIYLNITMRYHPLLPLSTAQQYRPPP</sequence>
<name>A0AAE1F767_PETCI</name>
<gene>
    <name evidence="3" type="ORF">Pcinc_025838</name>
</gene>
<accession>A0AAE1F767</accession>
<organism evidence="3 4">
    <name type="scientific">Petrolisthes cinctipes</name>
    <name type="common">Flat porcelain crab</name>
    <dbReference type="NCBI Taxonomy" id="88211"/>
    <lineage>
        <taxon>Eukaryota</taxon>
        <taxon>Metazoa</taxon>
        <taxon>Ecdysozoa</taxon>
        <taxon>Arthropoda</taxon>
        <taxon>Crustacea</taxon>
        <taxon>Multicrustacea</taxon>
        <taxon>Malacostraca</taxon>
        <taxon>Eumalacostraca</taxon>
        <taxon>Eucarida</taxon>
        <taxon>Decapoda</taxon>
        <taxon>Pleocyemata</taxon>
        <taxon>Anomura</taxon>
        <taxon>Galatheoidea</taxon>
        <taxon>Porcellanidae</taxon>
        <taxon>Petrolisthes</taxon>
    </lineage>
</organism>
<dbReference type="GO" id="GO:0004252">
    <property type="term" value="F:serine-type endopeptidase activity"/>
    <property type="evidence" value="ECO:0007669"/>
    <property type="project" value="InterPro"/>
</dbReference>
<protein>
    <recommendedName>
        <fullName evidence="2">Peptidase S1 domain-containing protein</fullName>
    </recommendedName>
</protein>
<proteinExistence type="predicted"/>
<evidence type="ECO:0000313" key="4">
    <source>
        <dbReference type="Proteomes" id="UP001286313"/>
    </source>
</evidence>
<evidence type="ECO:0000256" key="1">
    <source>
        <dbReference type="SAM" id="MobiDB-lite"/>
    </source>
</evidence>
<evidence type="ECO:0000259" key="2">
    <source>
        <dbReference type="Pfam" id="PF00089"/>
    </source>
</evidence>
<dbReference type="GO" id="GO:0006508">
    <property type="term" value="P:proteolysis"/>
    <property type="evidence" value="ECO:0007669"/>
    <property type="project" value="InterPro"/>
</dbReference>
<evidence type="ECO:0000313" key="3">
    <source>
        <dbReference type="EMBL" id="KAK3868800.1"/>
    </source>
</evidence>
<dbReference type="Proteomes" id="UP001286313">
    <property type="component" value="Unassembled WGS sequence"/>
</dbReference>
<feature type="region of interest" description="Disordered" evidence="1">
    <location>
        <begin position="103"/>
        <end position="132"/>
    </location>
</feature>
<feature type="compositionally biased region" description="Low complexity" evidence="1">
    <location>
        <begin position="106"/>
        <end position="127"/>
    </location>
</feature>
<keyword evidence="4" id="KW-1185">Reference proteome</keyword>
<dbReference type="InterPro" id="IPR043504">
    <property type="entry name" value="Peptidase_S1_PA_chymotrypsin"/>
</dbReference>
<comment type="caution">
    <text evidence="3">The sequence shown here is derived from an EMBL/GenBank/DDBJ whole genome shotgun (WGS) entry which is preliminary data.</text>
</comment>
<dbReference type="AlphaFoldDB" id="A0AAE1F767"/>
<dbReference type="InterPro" id="IPR001254">
    <property type="entry name" value="Trypsin_dom"/>
</dbReference>
<dbReference type="SUPFAM" id="SSF50494">
    <property type="entry name" value="Trypsin-like serine proteases"/>
    <property type="match status" value="1"/>
</dbReference>
<reference evidence="3" key="1">
    <citation type="submission" date="2023-10" db="EMBL/GenBank/DDBJ databases">
        <title>Genome assemblies of two species of porcelain crab, Petrolisthes cinctipes and Petrolisthes manimaculis (Anomura: Porcellanidae).</title>
        <authorList>
            <person name="Angst P."/>
        </authorList>
    </citation>
    <scope>NUCLEOTIDE SEQUENCE</scope>
    <source>
        <strain evidence="3">PB745_01</strain>
        <tissue evidence="3">Gill</tissue>
    </source>
</reference>
<feature type="domain" description="Peptidase S1" evidence="2">
    <location>
        <begin position="147"/>
        <end position="198"/>
    </location>
</feature>
<feature type="compositionally biased region" description="Basic and acidic residues" evidence="1">
    <location>
        <begin position="225"/>
        <end position="236"/>
    </location>
</feature>
<dbReference type="PANTHER" id="PTHR47018">
    <property type="entry name" value="CXC DOMAIN-CONTAINING PROTEIN-RELATED"/>
    <property type="match status" value="1"/>
</dbReference>
<dbReference type="Pfam" id="PF00089">
    <property type="entry name" value="Trypsin"/>
    <property type="match status" value="1"/>
</dbReference>
<feature type="region of interest" description="Disordered" evidence="1">
    <location>
        <begin position="217"/>
        <end position="238"/>
    </location>
</feature>
<dbReference type="InterPro" id="IPR009003">
    <property type="entry name" value="Peptidase_S1_PA"/>
</dbReference>
<dbReference type="EMBL" id="JAWQEG010002943">
    <property type="protein sequence ID" value="KAK3868800.1"/>
    <property type="molecule type" value="Genomic_DNA"/>
</dbReference>